<dbReference type="RefSeq" id="XP_022250279.1">
    <property type="nucleotide sequence ID" value="XM_022394571.1"/>
</dbReference>
<dbReference type="InterPro" id="IPR002000">
    <property type="entry name" value="Lysosome-assoc_membr_glycop"/>
</dbReference>
<evidence type="ECO:0000256" key="21">
    <source>
        <dbReference type="SAM" id="Phobius"/>
    </source>
</evidence>
<keyword evidence="14" id="KW-0968">Cytoplasmic vesicle</keyword>
<keyword evidence="7 22" id="KW-0732">Signal</keyword>
<dbReference type="PRINTS" id="PR00336">
    <property type="entry name" value="LYSASSOCTDMP"/>
</dbReference>
<evidence type="ECO:0000313" key="26">
    <source>
        <dbReference type="RefSeq" id="XP_022250279.1"/>
    </source>
</evidence>
<evidence type="ECO:0000256" key="2">
    <source>
        <dbReference type="ARBA" id="ARBA00004158"/>
    </source>
</evidence>
<evidence type="ECO:0000256" key="12">
    <source>
        <dbReference type="ARBA" id="ARBA00023180"/>
    </source>
</evidence>
<sequence>MKLEFFFGICLVFLLNSFIGVHSQEESVSLHDSVIDPNETTTATDTTTTILPFTTGSPLITTTVEPAFFGNWSVTNDNGTVCILLKMSAQFQIQYIKVDNTTGTGHLNIPDTAVVDDSSSCSYKNETQFIKLDFNKNSIEMLFKQKNGYTWMSEISLMYTLDEKNFPSAKEPGKMERVGASGINRFKTPVARSYLCKTEDDINLLENDKVVMKVSDLQVEVFRKTNDTAFASEYHCKTDDKVSDIVPIAVGCALAGLVLTVLVAYLVGRRRSRQKGYQSV</sequence>
<keyword evidence="10" id="KW-0770">Synapse</keyword>
<evidence type="ECO:0000259" key="23">
    <source>
        <dbReference type="Pfam" id="PF01299"/>
    </source>
</evidence>
<evidence type="ECO:0000256" key="16">
    <source>
        <dbReference type="ARBA" id="ARBA00053950"/>
    </source>
</evidence>
<protein>
    <recommendedName>
        <fullName evidence="18">Lysosome-associated membrane glycoprotein 5</fullName>
    </recommendedName>
    <alternativeName>
        <fullName evidence="19">Lysosome-associated membrane protein 5</fullName>
    </alternativeName>
</protein>
<comment type="similarity">
    <text evidence="5 20">Belongs to the LAMP family.</text>
</comment>
<comment type="subcellular location">
    <subcellularLocation>
        <location evidence="4">Cell projection</location>
        <location evidence="4">Dendrite</location>
    </subcellularLocation>
    <subcellularLocation>
        <location evidence="17">Cell projection</location>
        <location evidence="17">Growth cone membrane</location>
        <topology evidence="17">Single-pass type I membrane protein</topology>
    </subcellularLocation>
    <subcellularLocation>
        <location evidence="15">Cytoplasmic vesicle</location>
        <location evidence="15">Secretory vesicle</location>
        <location evidence="15">Synaptic vesicle membrane</location>
        <topology evidence="15">Single-pass type I membrane protein</topology>
    </subcellularLocation>
    <subcellularLocation>
        <location evidence="2">Early endosome membrane</location>
        <topology evidence="2">Single-pass type I membrane protein</topology>
    </subcellularLocation>
    <subcellularLocation>
        <location evidence="1">Endoplasmic reticulum-Golgi intermediate compartment membrane</location>
        <topology evidence="1">Single-pass type I membrane protein</topology>
    </subcellularLocation>
    <subcellularLocation>
        <location evidence="20">Membrane</location>
        <topology evidence="20">Single-pass type I membrane protein</topology>
    </subcellularLocation>
    <subcellularLocation>
        <location evidence="3">Recycling endosome</location>
    </subcellularLocation>
</comment>
<dbReference type="Gene3D" id="2.40.160.110">
    <property type="match status" value="1"/>
</dbReference>
<proteinExistence type="inferred from homology"/>
<dbReference type="Pfam" id="PF21222">
    <property type="entry name" value="Lamp2_2nd"/>
    <property type="match status" value="1"/>
</dbReference>
<evidence type="ECO:0000256" key="19">
    <source>
        <dbReference type="ARBA" id="ARBA00076257"/>
    </source>
</evidence>
<keyword evidence="11 20" id="KW-0472">Membrane</keyword>
<keyword evidence="13" id="KW-0966">Cell projection</keyword>
<evidence type="ECO:0000256" key="6">
    <source>
        <dbReference type="ARBA" id="ARBA00022692"/>
    </source>
</evidence>
<organism evidence="25 26">
    <name type="scientific">Limulus polyphemus</name>
    <name type="common">Atlantic horseshoe crab</name>
    <dbReference type="NCBI Taxonomy" id="6850"/>
    <lineage>
        <taxon>Eukaryota</taxon>
        <taxon>Metazoa</taxon>
        <taxon>Ecdysozoa</taxon>
        <taxon>Arthropoda</taxon>
        <taxon>Chelicerata</taxon>
        <taxon>Merostomata</taxon>
        <taxon>Xiphosura</taxon>
        <taxon>Limulidae</taxon>
        <taxon>Limulus</taxon>
    </lineage>
</organism>
<keyword evidence="6 20" id="KW-0812">Transmembrane</keyword>
<dbReference type="PROSITE" id="PS51407">
    <property type="entry name" value="LAMP_3"/>
    <property type="match status" value="1"/>
</dbReference>
<dbReference type="Proteomes" id="UP000694941">
    <property type="component" value="Unplaced"/>
</dbReference>
<dbReference type="PANTHER" id="PTHR11506:SF35">
    <property type="entry name" value="LYSOSOME-ASSOCIATED MEMBRANE GLYCOPROTEIN 5"/>
    <property type="match status" value="1"/>
</dbReference>
<dbReference type="Pfam" id="PF01299">
    <property type="entry name" value="Lamp2-like_luminal"/>
    <property type="match status" value="1"/>
</dbReference>
<dbReference type="PANTHER" id="PTHR11506">
    <property type="entry name" value="LYSOSOME-ASSOCIATED MEMBRANE GLYCOPROTEIN"/>
    <property type="match status" value="1"/>
</dbReference>
<evidence type="ECO:0000256" key="4">
    <source>
        <dbReference type="ARBA" id="ARBA00004279"/>
    </source>
</evidence>
<evidence type="ECO:0000256" key="8">
    <source>
        <dbReference type="ARBA" id="ARBA00022753"/>
    </source>
</evidence>
<dbReference type="InterPro" id="IPR048524">
    <property type="entry name" value="Lamp2-like_TM"/>
</dbReference>
<evidence type="ECO:0000256" key="10">
    <source>
        <dbReference type="ARBA" id="ARBA00023018"/>
    </source>
</evidence>
<feature type="domain" description="Lysosome-associated membrane glycoprotein 2-like luminal" evidence="23">
    <location>
        <begin position="70"/>
        <end position="223"/>
    </location>
</feature>
<evidence type="ECO:0000256" key="17">
    <source>
        <dbReference type="ARBA" id="ARBA00060492"/>
    </source>
</evidence>
<evidence type="ECO:0000256" key="7">
    <source>
        <dbReference type="ARBA" id="ARBA00022729"/>
    </source>
</evidence>
<evidence type="ECO:0000256" key="3">
    <source>
        <dbReference type="ARBA" id="ARBA00004172"/>
    </source>
</evidence>
<evidence type="ECO:0000313" key="25">
    <source>
        <dbReference type="Proteomes" id="UP000694941"/>
    </source>
</evidence>
<evidence type="ECO:0000256" key="18">
    <source>
        <dbReference type="ARBA" id="ARBA00074379"/>
    </source>
</evidence>
<keyword evidence="25" id="KW-1185">Reference proteome</keyword>
<evidence type="ECO:0000256" key="22">
    <source>
        <dbReference type="SAM" id="SignalP"/>
    </source>
</evidence>
<evidence type="ECO:0000256" key="5">
    <source>
        <dbReference type="ARBA" id="ARBA00009644"/>
    </source>
</evidence>
<name>A0ABM1T323_LIMPO</name>
<comment type="function">
    <text evidence="16">Plays a role in short-term synaptic plasticity in a subset of GABAergic neurons in the brain.</text>
</comment>
<evidence type="ECO:0000256" key="20">
    <source>
        <dbReference type="PROSITE-ProRule" id="PRU00740"/>
    </source>
</evidence>
<keyword evidence="9 21" id="KW-1133">Transmembrane helix</keyword>
<feature type="domain" description="Lysosome-associated membrane glycoprotein 2-like transmembrane" evidence="24">
    <location>
        <begin position="246"/>
        <end position="278"/>
    </location>
</feature>
<evidence type="ECO:0000256" key="1">
    <source>
        <dbReference type="ARBA" id="ARBA00004151"/>
    </source>
</evidence>
<keyword evidence="12" id="KW-0325">Glycoprotein</keyword>
<accession>A0ABM1T323</accession>
<feature type="transmembrane region" description="Helical" evidence="21">
    <location>
        <begin position="245"/>
        <end position="267"/>
    </location>
</feature>
<evidence type="ECO:0000256" key="14">
    <source>
        <dbReference type="ARBA" id="ARBA00023329"/>
    </source>
</evidence>
<evidence type="ECO:0000256" key="13">
    <source>
        <dbReference type="ARBA" id="ARBA00023273"/>
    </source>
</evidence>
<dbReference type="GeneID" id="106466540"/>
<evidence type="ECO:0000256" key="15">
    <source>
        <dbReference type="ARBA" id="ARBA00029428"/>
    </source>
</evidence>
<evidence type="ECO:0000256" key="11">
    <source>
        <dbReference type="ARBA" id="ARBA00023136"/>
    </source>
</evidence>
<reference evidence="26" key="1">
    <citation type="submission" date="2025-08" db="UniProtKB">
        <authorList>
            <consortium name="RefSeq"/>
        </authorList>
    </citation>
    <scope>IDENTIFICATION</scope>
    <source>
        <tissue evidence="26">Muscle</tissue>
    </source>
</reference>
<feature type="signal peptide" evidence="22">
    <location>
        <begin position="1"/>
        <end position="23"/>
    </location>
</feature>
<gene>
    <name evidence="26" type="primary">LOC106466540</name>
</gene>
<feature type="chain" id="PRO_5046253386" description="Lysosome-associated membrane glycoprotein 5" evidence="22">
    <location>
        <begin position="24"/>
        <end position="280"/>
    </location>
</feature>
<dbReference type="InterPro" id="IPR048528">
    <property type="entry name" value="Lamp2-like_luminal"/>
</dbReference>
<comment type="caution">
    <text evidence="20">Lacks conserved residue(s) required for the propagation of feature annotation.</text>
</comment>
<keyword evidence="8" id="KW-0967">Endosome</keyword>
<evidence type="ECO:0000259" key="24">
    <source>
        <dbReference type="Pfam" id="PF21222"/>
    </source>
</evidence>
<evidence type="ECO:0000256" key="9">
    <source>
        <dbReference type="ARBA" id="ARBA00022989"/>
    </source>
</evidence>